<comment type="caution">
    <text evidence="2">The sequence shown here is derived from an EMBL/GenBank/DDBJ whole genome shotgun (WGS) entry which is preliminary data.</text>
</comment>
<gene>
    <name evidence="2" type="ORF">M501DRAFT_934574</name>
</gene>
<dbReference type="PANTHER" id="PTHR42354:SF1">
    <property type="entry name" value="C2H2-TYPE DOMAIN-CONTAINING PROTEIN"/>
    <property type="match status" value="1"/>
</dbReference>
<proteinExistence type="predicted"/>
<dbReference type="EMBL" id="MU006096">
    <property type="protein sequence ID" value="KAF2838558.1"/>
    <property type="molecule type" value="Genomic_DNA"/>
</dbReference>
<keyword evidence="3" id="KW-1185">Reference proteome</keyword>
<feature type="compositionally biased region" description="Basic and acidic residues" evidence="1">
    <location>
        <begin position="45"/>
        <end position="55"/>
    </location>
</feature>
<sequence length="394" mass="43979">MAEAEVHRSVSSIIAAFVNGLDVFKKLRERRRKKKSKHNSTYHHTRVDENSRDELSLSNSLRKGPTDIQRAYEKGVHGAGESYMRGDAIAQSSLAETLLKLNTGLVSIIASFLGHSRHDVDLDYKSLTSLSDISRVEALSSLEQLYKRVSQSKVNLYQLHLSHSHGAATRHGHRGPDLEIAYKHRRKRTSEKPSPSDSKTAIITKFPAKGSSTNQLVMVRPRARRTSSSTSASTSTEASPASTASFPFQAHSPPYPSPHFPQSLIMVSKDRPSSHHRSHTSPAVITIQPPKPHSPEKVQPPPPKSTPVVPGPVAVPRRQDKPTFSMMTFASDSTKLGEIPMRKWTTPYDYEESERLNKEALERGWPLAGTTNNVTKEAKKRGIFRFWRRESNAE</sequence>
<feature type="compositionally biased region" description="Basic residues" evidence="1">
    <location>
        <begin position="30"/>
        <end position="44"/>
    </location>
</feature>
<dbReference type="OrthoDB" id="5226911at2759"/>
<dbReference type="AlphaFoldDB" id="A0A9P4VP90"/>
<feature type="region of interest" description="Disordered" evidence="1">
    <location>
        <begin position="30"/>
        <end position="61"/>
    </location>
</feature>
<dbReference type="PANTHER" id="PTHR42354">
    <property type="entry name" value="C2H2-TYPE DOMAIN-CONTAINING PROTEIN"/>
    <property type="match status" value="1"/>
</dbReference>
<name>A0A9P4VP90_9PEZI</name>
<evidence type="ECO:0000313" key="2">
    <source>
        <dbReference type="EMBL" id="KAF2838558.1"/>
    </source>
</evidence>
<evidence type="ECO:0000313" key="3">
    <source>
        <dbReference type="Proteomes" id="UP000799429"/>
    </source>
</evidence>
<organism evidence="2 3">
    <name type="scientific">Patellaria atrata CBS 101060</name>
    <dbReference type="NCBI Taxonomy" id="1346257"/>
    <lineage>
        <taxon>Eukaryota</taxon>
        <taxon>Fungi</taxon>
        <taxon>Dikarya</taxon>
        <taxon>Ascomycota</taxon>
        <taxon>Pezizomycotina</taxon>
        <taxon>Dothideomycetes</taxon>
        <taxon>Dothideomycetes incertae sedis</taxon>
        <taxon>Patellariales</taxon>
        <taxon>Patellariaceae</taxon>
        <taxon>Patellaria</taxon>
    </lineage>
</organism>
<feature type="compositionally biased region" description="Low complexity" evidence="1">
    <location>
        <begin position="226"/>
        <end position="245"/>
    </location>
</feature>
<feature type="region of interest" description="Disordered" evidence="1">
    <location>
        <begin position="184"/>
        <end position="319"/>
    </location>
</feature>
<feature type="compositionally biased region" description="Low complexity" evidence="1">
    <location>
        <begin position="306"/>
        <end position="316"/>
    </location>
</feature>
<dbReference type="Proteomes" id="UP000799429">
    <property type="component" value="Unassembled WGS sequence"/>
</dbReference>
<accession>A0A9P4VP90</accession>
<reference evidence="2" key="1">
    <citation type="journal article" date="2020" name="Stud. Mycol.">
        <title>101 Dothideomycetes genomes: a test case for predicting lifestyles and emergence of pathogens.</title>
        <authorList>
            <person name="Haridas S."/>
            <person name="Albert R."/>
            <person name="Binder M."/>
            <person name="Bloem J."/>
            <person name="Labutti K."/>
            <person name="Salamov A."/>
            <person name="Andreopoulos B."/>
            <person name="Baker S."/>
            <person name="Barry K."/>
            <person name="Bills G."/>
            <person name="Bluhm B."/>
            <person name="Cannon C."/>
            <person name="Castanera R."/>
            <person name="Culley D."/>
            <person name="Daum C."/>
            <person name="Ezra D."/>
            <person name="Gonzalez J."/>
            <person name="Henrissat B."/>
            <person name="Kuo A."/>
            <person name="Liang C."/>
            <person name="Lipzen A."/>
            <person name="Lutzoni F."/>
            <person name="Magnuson J."/>
            <person name="Mondo S."/>
            <person name="Nolan M."/>
            <person name="Ohm R."/>
            <person name="Pangilinan J."/>
            <person name="Park H.-J."/>
            <person name="Ramirez L."/>
            <person name="Alfaro M."/>
            <person name="Sun H."/>
            <person name="Tritt A."/>
            <person name="Yoshinaga Y."/>
            <person name="Zwiers L.-H."/>
            <person name="Turgeon B."/>
            <person name="Goodwin S."/>
            <person name="Spatafora J."/>
            <person name="Crous P."/>
            <person name="Grigoriev I."/>
        </authorList>
    </citation>
    <scope>NUCLEOTIDE SEQUENCE</scope>
    <source>
        <strain evidence="2">CBS 101060</strain>
    </source>
</reference>
<protein>
    <submittedName>
        <fullName evidence="2">Uncharacterized protein</fullName>
    </submittedName>
</protein>
<feature type="compositionally biased region" description="Polar residues" evidence="1">
    <location>
        <begin position="192"/>
        <end position="201"/>
    </location>
</feature>
<evidence type="ECO:0000256" key="1">
    <source>
        <dbReference type="SAM" id="MobiDB-lite"/>
    </source>
</evidence>